<evidence type="ECO:0000313" key="1">
    <source>
        <dbReference type="EMBL" id="SCM06177.1"/>
    </source>
</evidence>
<evidence type="ECO:0000313" key="2">
    <source>
        <dbReference type="Proteomes" id="UP000242164"/>
    </source>
</evidence>
<sequence>MILYKLNKGDCDIRILNNEKVTKLLNEWYKVILSKQITKATRMKEEVDEKISVLMVEQNRDLQDQNLLLYYSLLDYSYKVLINKSYVTRSDFDAVEKLTTKTIDEYLKYYYHFYKAVHNTMIANYMEAMEQFEEAERLLEYIPNDIEKAEFNYKLGELYYHLQQPLLTIKHVMKAKDIYKKHEDYVINQIECDTILGLASVTLSQFEQGEELFVKCLDMAKKHNCTRLITLIQYNLGFLYAKQGISATAIRHLMDVYKSEKPYHKTVFLLAREHFKVNEIEKAQEFLTEGFELADVEYTHHLRILRAQYDENYKQNLETTIADGLDYFESQKLYGFIEEYSGILAKKLYQEGNHEKASQYFNISYDAKELLQKGSALK</sequence>
<comment type="caution">
    <text evidence="1">The sequence shown here is derived from an EMBL/GenBank/DDBJ whole genome shotgun (WGS) entry which is preliminary data.</text>
</comment>
<dbReference type="Pfam" id="PF18801">
    <property type="entry name" value="RapH_N"/>
    <property type="match status" value="1"/>
</dbReference>
<gene>
    <name evidence="1" type="ORF">BCB44BAC_04198</name>
</gene>
<accession>A0AAX2CMU5</accession>
<dbReference type="AlphaFoldDB" id="A0AAX2CMU5"/>
<proteinExistence type="predicted"/>
<reference evidence="1 2" key="1">
    <citation type="submission" date="2016-08" db="EMBL/GenBank/DDBJ databases">
        <authorList>
            <person name="Loux V."/>
            <person name="Rue O."/>
        </authorList>
    </citation>
    <scope>NUCLEOTIDE SEQUENCE [LARGE SCALE GENOMIC DNA]</scope>
    <source>
        <strain evidence="1 2">AFSSA_08CEB44bac</strain>
    </source>
</reference>
<dbReference type="Proteomes" id="UP000242164">
    <property type="component" value="Unassembled WGS sequence"/>
</dbReference>
<dbReference type="Gene3D" id="1.25.40.10">
    <property type="entry name" value="Tetratricopeptide repeat domain"/>
    <property type="match status" value="1"/>
</dbReference>
<dbReference type="InterPro" id="IPR011990">
    <property type="entry name" value="TPR-like_helical_dom_sf"/>
</dbReference>
<protein>
    <submittedName>
        <fullName evidence="1">Response regulator aspartate phosphatase</fullName>
    </submittedName>
</protein>
<dbReference type="SUPFAM" id="SSF48452">
    <property type="entry name" value="TPR-like"/>
    <property type="match status" value="1"/>
</dbReference>
<organism evidence="1 2">
    <name type="scientific">Bacillus cytotoxicus</name>
    <dbReference type="NCBI Taxonomy" id="580165"/>
    <lineage>
        <taxon>Bacteria</taxon>
        <taxon>Bacillati</taxon>
        <taxon>Bacillota</taxon>
        <taxon>Bacilli</taxon>
        <taxon>Bacillales</taxon>
        <taxon>Bacillaceae</taxon>
        <taxon>Bacillus</taxon>
        <taxon>Bacillus cereus group</taxon>
    </lineage>
</organism>
<name>A0AAX2CMU5_9BACI</name>
<dbReference type="EMBL" id="FMIK01000062">
    <property type="protein sequence ID" value="SCM06177.1"/>
    <property type="molecule type" value="Genomic_DNA"/>
</dbReference>